<evidence type="ECO:0000313" key="1">
    <source>
        <dbReference type="EMBL" id="EMZ26730.1"/>
    </source>
</evidence>
<name>N2AKB3_9FIRM</name>
<gene>
    <name evidence="1" type="ORF">C823_02509</name>
</gene>
<comment type="caution">
    <text evidence="1">The sequence shown here is derived from an EMBL/GenBank/DDBJ whole genome shotgun (WGS) entry which is preliminary data.</text>
</comment>
<dbReference type="Proteomes" id="UP000012589">
    <property type="component" value="Unassembled WGS sequence"/>
</dbReference>
<dbReference type="EMBL" id="AQFT01000075">
    <property type="protein sequence ID" value="EMZ26730.1"/>
    <property type="molecule type" value="Genomic_DNA"/>
</dbReference>
<proteinExistence type="predicted"/>
<sequence length="31" mass="3647">MEHETYGKDEAWFLKITMVDKMGKMDGKRNG</sequence>
<organism evidence="1 2">
    <name type="scientific">Eubacterium plexicaudatum ASF492</name>
    <dbReference type="NCBI Taxonomy" id="1235802"/>
    <lineage>
        <taxon>Bacteria</taxon>
        <taxon>Bacillati</taxon>
        <taxon>Bacillota</taxon>
        <taxon>Clostridia</taxon>
        <taxon>Eubacteriales</taxon>
        <taxon>Eubacteriaceae</taxon>
        <taxon>Eubacterium</taxon>
    </lineage>
</organism>
<protein>
    <submittedName>
        <fullName evidence="1">Uncharacterized protein</fullName>
    </submittedName>
</protein>
<keyword evidence="2" id="KW-1185">Reference proteome</keyword>
<accession>N2AKB3</accession>
<evidence type="ECO:0000313" key="2">
    <source>
        <dbReference type="Proteomes" id="UP000012589"/>
    </source>
</evidence>
<reference evidence="1 2" key="1">
    <citation type="journal article" date="2014" name="Genome Announc.">
        <title>Draft genome sequences of the altered schaedler flora, a defined bacterial community from gnotobiotic mice.</title>
        <authorList>
            <person name="Wannemuehler M.J."/>
            <person name="Overstreet A.M."/>
            <person name="Ward D.V."/>
            <person name="Phillips G.J."/>
        </authorList>
    </citation>
    <scope>NUCLEOTIDE SEQUENCE [LARGE SCALE GENOMIC DNA]</scope>
    <source>
        <strain evidence="1 2">ASF492</strain>
    </source>
</reference>
<dbReference type="HOGENOM" id="CLU_3396575_0_0_9"/>
<dbReference type="AlphaFoldDB" id="N2AKB3"/>